<organism evidence="8 9">
    <name type="scientific">Paenibacillus pasadenensis</name>
    <dbReference type="NCBI Taxonomy" id="217090"/>
    <lineage>
        <taxon>Bacteria</taxon>
        <taxon>Bacillati</taxon>
        <taxon>Bacillota</taxon>
        <taxon>Bacilli</taxon>
        <taxon>Bacillales</taxon>
        <taxon>Paenibacillaceae</taxon>
        <taxon>Paenibacillus</taxon>
    </lineage>
</organism>
<feature type="transmembrane region" description="Helical" evidence="7">
    <location>
        <begin position="267"/>
        <end position="286"/>
    </location>
</feature>
<sequence length="353" mass="37550">MPSGQQNDGRKALWLAVLFILIAAAGLTYIKWWPYYGKAIKAITEHTIGSSILTGGQEAIPNPSWQSAWDYAVVYYKAVWKAAVFGILLGSLVQVLLPANWLMRVLGQRTFRSTVWGGVASLPGMMCSCCAAPIAAGLRKKNVSVGAALAFWLGNPLLNPATLIFMFFVLGWDFTLLRLAFGLAITFGVSYLANRFAGDASVSEDKLPAEALAPAQADDRPFLVRWGRSLGTMLLNVIPAYILAVLLLGAARAWLFPTLGEGAGTTVLALILFAIAGTLFVIPTAAEIPIVQSFLSLGYGGAAAGALLVTLPTVSLPSLLMLRRAFPARVLWLVFGSVVASGLLSGLIGAFLF</sequence>
<dbReference type="RefSeq" id="WP_028596839.1">
    <property type="nucleotide sequence ID" value="NZ_BIMM01000089.1"/>
</dbReference>
<gene>
    <name evidence="8" type="ORF">B8V81_4689</name>
</gene>
<dbReference type="GO" id="GO:0005886">
    <property type="term" value="C:plasma membrane"/>
    <property type="evidence" value="ECO:0007669"/>
    <property type="project" value="UniProtKB-SubCell"/>
</dbReference>
<dbReference type="Pfam" id="PF03773">
    <property type="entry name" value="ArsP_1"/>
    <property type="match status" value="1"/>
</dbReference>
<evidence type="ECO:0000313" key="9">
    <source>
        <dbReference type="Proteomes" id="UP000234789"/>
    </source>
</evidence>
<evidence type="ECO:0000256" key="4">
    <source>
        <dbReference type="ARBA" id="ARBA00022692"/>
    </source>
</evidence>
<dbReference type="EMBL" id="NFEZ01000004">
    <property type="protein sequence ID" value="PLT46258.1"/>
    <property type="molecule type" value="Genomic_DNA"/>
</dbReference>
<evidence type="ECO:0000256" key="1">
    <source>
        <dbReference type="ARBA" id="ARBA00004651"/>
    </source>
</evidence>
<name>A0A2N5N7E5_9BACL</name>
<feature type="transmembrane region" description="Helical" evidence="7">
    <location>
        <begin position="148"/>
        <end position="169"/>
    </location>
</feature>
<comment type="subcellular location">
    <subcellularLocation>
        <location evidence="1">Cell membrane</location>
        <topology evidence="1">Multi-pass membrane protein</topology>
    </subcellularLocation>
</comment>
<feature type="transmembrane region" description="Helical" evidence="7">
    <location>
        <begin position="331"/>
        <end position="352"/>
    </location>
</feature>
<evidence type="ECO:0000256" key="3">
    <source>
        <dbReference type="ARBA" id="ARBA00022475"/>
    </source>
</evidence>
<evidence type="ECO:0000256" key="7">
    <source>
        <dbReference type="SAM" id="Phobius"/>
    </source>
</evidence>
<dbReference type="AlphaFoldDB" id="A0A2N5N7E5"/>
<feature type="transmembrane region" description="Helical" evidence="7">
    <location>
        <begin position="176"/>
        <end position="193"/>
    </location>
</feature>
<feature type="transmembrane region" description="Helical" evidence="7">
    <location>
        <begin position="115"/>
        <end position="136"/>
    </location>
</feature>
<dbReference type="PANTHER" id="PTHR43299">
    <property type="entry name" value="UPF0718 PROTEIN YRAQ"/>
    <property type="match status" value="1"/>
</dbReference>
<feature type="transmembrane region" description="Helical" evidence="7">
    <location>
        <begin position="12"/>
        <end position="30"/>
    </location>
</feature>
<keyword evidence="9" id="KW-1185">Reference proteome</keyword>
<comment type="caution">
    <text evidence="8">The sequence shown here is derived from an EMBL/GenBank/DDBJ whole genome shotgun (WGS) entry which is preliminary data.</text>
</comment>
<keyword evidence="4 7" id="KW-0812">Transmembrane</keyword>
<dbReference type="PANTHER" id="PTHR43299:SF1">
    <property type="entry name" value="UPF0718 PROTEIN YRAQ"/>
    <property type="match status" value="1"/>
</dbReference>
<evidence type="ECO:0000256" key="5">
    <source>
        <dbReference type="ARBA" id="ARBA00022989"/>
    </source>
</evidence>
<accession>A0A2N5N7E5</accession>
<dbReference type="Proteomes" id="UP000234789">
    <property type="component" value="Unassembled WGS sequence"/>
</dbReference>
<reference evidence="8 9" key="1">
    <citation type="submission" date="2017-05" db="EMBL/GenBank/DDBJ databases">
        <title>Functional genome analysis of Paenibacillus pasadenensis strain R16: insights on endophytic life style and antifungal activity.</title>
        <authorList>
            <person name="Passera A."/>
            <person name="Marcolungo L."/>
            <person name="Casati P."/>
            <person name="Brasca M."/>
            <person name="Quaglino F."/>
            <person name="Delledonne M."/>
        </authorList>
    </citation>
    <scope>NUCLEOTIDE SEQUENCE [LARGE SCALE GENOMIC DNA]</scope>
    <source>
        <strain evidence="8 9">R16</strain>
    </source>
</reference>
<evidence type="ECO:0000313" key="8">
    <source>
        <dbReference type="EMBL" id="PLT46258.1"/>
    </source>
</evidence>
<dbReference type="OrthoDB" id="8771795at2"/>
<feature type="transmembrane region" description="Helical" evidence="7">
    <location>
        <begin position="233"/>
        <end position="255"/>
    </location>
</feature>
<keyword evidence="6 7" id="KW-0472">Membrane</keyword>
<feature type="transmembrane region" description="Helical" evidence="7">
    <location>
        <begin position="78"/>
        <end position="103"/>
    </location>
</feature>
<evidence type="ECO:0000256" key="2">
    <source>
        <dbReference type="ARBA" id="ARBA00006386"/>
    </source>
</evidence>
<protein>
    <submittedName>
        <fullName evidence="8">Protein yraQ</fullName>
    </submittedName>
</protein>
<keyword evidence="3" id="KW-1003">Cell membrane</keyword>
<dbReference type="InterPro" id="IPR005524">
    <property type="entry name" value="DUF318"/>
</dbReference>
<feature type="transmembrane region" description="Helical" evidence="7">
    <location>
        <begin position="298"/>
        <end position="319"/>
    </location>
</feature>
<proteinExistence type="inferred from homology"/>
<keyword evidence="5 7" id="KW-1133">Transmembrane helix</keyword>
<evidence type="ECO:0000256" key="6">
    <source>
        <dbReference type="ARBA" id="ARBA00023136"/>
    </source>
</evidence>
<comment type="similarity">
    <text evidence="2">Belongs to the UPF0718 family.</text>
</comment>